<evidence type="ECO:0000313" key="1">
    <source>
        <dbReference type="EMBL" id="KAG6692479.1"/>
    </source>
</evidence>
<organism evidence="1 2">
    <name type="scientific">Carya illinoinensis</name>
    <name type="common">Pecan</name>
    <dbReference type="NCBI Taxonomy" id="32201"/>
    <lineage>
        <taxon>Eukaryota</taxon>
        <taxon>Viridiplantae</taxon>
        <taxon>Streptophyta</taxon>
        <taxon>Embryophyta</taxon>
        <taxon>Tracheophyta</taxon>
        <taxon>Spermatophyta</taxon>
        <taxon>Magnoliopsida</taxon>
        <taxon>eudicotyledons</taxon>
        <taxon>Gunneridae</taxon>
        <taxon>Pentapetalae</taxon>
        <taxon>rosids</taxon>
        <taxon>fabids</taxon>
        <taxon>Fagales</taxon>
        <taxon>Juglandaceae</taxon>
        <taxon>Carya</taxon>
    </lineage>
</organism>
<protein>
    <submittedName>
        <fullName evidence="1">Uncharacterized protein</fullName>
    </submittedName>
</protein>
<dbReference type="EMBL" id="CM031834">
    <property type="protein sequence ID" value="KAG6692479.1"/>
    <property type="molecule type" value="Genomic_DNA"/>
</dbReference>
<dbReference type="Proteomes" id="UP000811246">
    <property type="component" value="Chromosome 10"/>
</dbReference>
<reference evidence="1" key="1">
    <citation type="submission" date="2021-01" db="EMBL/GenBank/DDBJ databases">
        <authorList>
            <person name="Lovell J.T."/>
            <person name="Bentley N."/>
            <person name="Bhattarai G."/>
            <person name="Jenkins J.W."/>
            <person name="Sreedasyam A."/>
            <person name="Alarcon Y."/>
            <person name="Bock C."/>
            <person name="Boston L."/>
            <person name="Carlson J."/>
            <person name="Cervantes K."/>
            <person name="Clermont K."/>
            <person name="Krom N."/>
            <person name="Kubenka K."/>
            <person name="Mamidi S."/>
            <person name="Mattison C."/>
            <person name="Monteros M."/>
            <person name="Pisani C."/>
            <person name="Plott C."/>
            <person name="Rajasekar S."/>
            <person name="Rhein H.S."/>
            <person name="Rohla C."/>
            <person name="Song M."/>
            <person name="Hilaire R.S."/>
            <person name="Shu S."/>
            <person name="Wells L."/>
            <person name="Wang X."/>
            <person name="Webber J."/>
            <person name="Heerema R.J."/>
            <person name="Klein P."/>
            <person name="Conner P."/>
            <person name="Grauke L."/>
            <person name="Grimwood J."/>
            <person name="Schmutz J."/>
            <person name="Randall J.J."/>
        </authorList>
    </citation>
    <scope>NUCLEOTIDE SEQUENCE</scope>
    <source>
        <tissue evidence="1">Leaf</tissue>
    </source>
</reference>
<name>A0A922DX04_CARIL</name>
<evidence type="ECO:0000313" key="2">
    <source>
        <dbReference type="Proteomes" id="UP000811246"/>
    </source>
</evidence>
<gene>
    <name evidence="1" type="ORF">I3842_10G116300</name>
</gene>
<sequence length="65" mass="7438">MLTWVTTVGMKCQKLNRRSCVVVSELTLLFNGKKKTIERLLLTNYVDSLILSTMTYTRYTSSMGV</sequence>
<dbReference type="AlphaFoldDB" id="A0A922DX04"/>
<proteinExistence type="predicted"/>
<comment type="caution">
    <text evidence="1">The sequence shown here is derived from an EMBL/GenBank/DDBJ whole genome shotgun (WGS) entry which is preliminary data.</text>
</comment>
<accession>A0A922DX04</accession>